<feature type="transmembrane region" description="Helical" evidence="9">
    <location>
        <begin position="75"/>
        <end position="93"/>
    </location>
</feature>
<evidence type="ECO:0000256" key="5">
    <source>
        <dbReference type="ARBA" id="ARBA00022989"/>
    </source>
</evidence>
<feature type="transmembrane region" description="Helical" evidence="9">
    <location>
        <begin position="100"/>
        <end position="121"/>
    </location>
</feature>
<evidence type="ECO:0000256" key="4">
    <source>
        <dbReference type="ARBA" id="ARBA00022692"/>
    </source>
</evidence>
<feature type="transmembrane region" description="Helical" evidence="9">
    <location>
        <begin position="52"/>
        <end position="69"/>
    </location>
</feature>
<feature type="transmembrane region" description="Helical" evidence="9">
    <location>
        <begin position="381"/>
        <end position="403"/>
    </location>
</feature>
<evidence type="ECO:0000256" key="7">
    <source>
        <dbReference type="ARBA" id="ARBA00049663"/>
    </source>
</evidence>
<evidence type="ECO:0000313" key="11">
    <source>
        <dbReference type="Proteomes" id="UP000649179"/>
    </source>
</evidence>
<comment type="similarity">
    <text evidence="7">Belongs to the GntP permease family.</text>
</comment>
<dbReference type="PANTHER" id="PTHR30354:SF22">
    <property type="entry name" value="HIGH-AFFINITY GLUCONATE TRANSPORTER"/>
    <property type="match status" value="1"/>
</dbReference>
<feature type="transmembrane region" description="Helical" evidence="9">
    <location>
        <begin position="505"/>
        <end position="529"/>
    </location>
</feature>
<keyword evidence="4 9" id="KW-0812">Transmembrane</keyword>
<feature type="transmembrane region" description="Helical" evidence="9">
    <location>
        <begin position="186"/>
        <end position="204"/>
    </location>
</feature>
<keyword evidence="3" id="KW-1003">Cell membrane</keyword>
<dbReference type="AlphaFoldDB" id="A0A917BK72"/>
<feature type="transmembrane region" description="Helical" evidence="9">
    <location>
        <begin position="149"/>
        <end position="179"/>
    </location>
</feature>
<comment type="subcellular location">
    <subcellularLocation>
        <location evidence="1">Cell membrane</location>
        <topology evidence="1">Multi-pass membrane protein</topology>
    </subcellularLocation>
</comment>
<proteinExistence type="inferred from homology"/>
<reference evidence="10" key="1">
    <citation type="journal article" date="2014" name="Int. J. Syst. Evol. Microbiol.">
        <title>Complete genome sequence of Corynebacterium casei LMG S-19264T (=DSM 44701T), isolated from a smear-ripened cheese.</title>
        <authorList>
            <consortium name="US DOE Joint Genome Institute (JGI-PGF)"/>
            <person name="Walter F."/>
            <person name="Albersmeier A."/>
            <person name="Kalinowski J."/>
            <person name="Ruckert C."/>
        </authorList>
    </citation>
    <scope>NUCLEOTIDE SEQUENCE</scope>
    <source>
        <strain evidence="10">CGMCC 1.16067</strain>
    </source>
</reference>
<keyword evidence="5 9" id="KW-1133">Transmembrane helix</keyword>
<dbReference type="InterPro" id="IPR003474">
    <property type="entry name" value="Glcn_transporter"/>
</dbReference>
<dbReference type="GO" id="GO:0005886">
    <property type="term" value="C:plasma membrane"/>
    <property type="evidence" value="ECO:0007669"/>
    <property type="project" value="UniProtKB-SubCell"/>
</dbReference>
<feature type="region of interest" description="Disordered" evidence="8">
    <location>
        <begin position="263"/>
        <end position="301"/>
    </location>
</feature>
<evidence type="ECO:0000256" key="9">
    <source>
        <dbReference type="SAM" id="Phobius"/>
    </source>
</evidence>
<accession>A0A917BK72</accession>
<dbReference type="Pfam" id="PF02447">
    <property type="entry name" value="GntP_permease"/>
    <property type="match status" value="2"/>
</dbReference>
<keyword evidence="2" id="KW-0813">Transport</keyword>
<dbReference type="EMBL" id="BMKQ01000001">
    <property type="protein sequence ID" value="GGF48759.1"/>
    <property type="molecule type" value="Genomic_DNA"/>
</dbReference>
<feature type="transmembrane region" description="Helical" evidence="9">
    <location>
        <begin position="468"/>
        <end position="485"/>
    </location>
</feature>
<feature type="transmembrane region" description="Helical" evidence="9">
    <location>
        <begin position="423"/>
        <end position="456"/>
    </location>
</feature>
<keyword evidence="6 9" id="KW-0472">Membrane</keyword>
<evidence type="ECO:0000256" key="3">
    <source>
        <dbReference type="ARBA" id="ARBA00022475"/>
    </source>
</evidence>
<reference evidence="10" key="2">
    <citation type="submission" date="2020-09" db="EMBL/GenBank/DDBJ databases">
        <authorList>
            <person name="Sun Q."/>
            <person name="Zhou Y."/>
        </authorList>
    </citation>
    <scope>NUCLEOTIDE SEQUENCE</scope>
    <source>
        <strain evidence="10">CGMCC 1.16067</strain>
    </source>
</reference>
<evidence type="ECO:0000256" key="6">
    <source>
        <dbReference type="ARBA" id="ARBA00023136"/>
    </source>
</evidence>
<feature type="transmembrane region" description="Helical" evidence="9">
    <location>
        <begin position="353"/>
        <end position="369"/>
    </location>
</feature>
<comment type="caution">
    <text evidence="10">The sequence shown here is derived from an EMBL/GenBank/DDBJ whole genome shotgun (WGS) entry which is preliminary data.</text>
</comment>
<keyword evidence="11" id="KW-1185">Reference proteome</keyword>
<organism evidence="10 11">
    <name type="scientific">Marmoricola endophyticus</name>
    <dbReference type="NCBI Taxonomy" id="2040280"/>
    <lineage>
        <taxon>Bacteria</taxon>
        <taxon>Bacillati</taxon>
        <taxon>Actinomycetota</taxon>
        <taxon>Actinomycetes</taxon>
        <taxon>Propionibacteriales</taxon>
        <taxon>Nocardioidaceae</taxon>
        <taxon>Marmoricola</taxon>
    </lineage>
</organism>
<protein>
    <submittedName>
        <fullName evidence="10">GntP family transporter</fullName>
    </submittedName>
</protein>
<sequence length="530" mass="53514">MGRRALTFGSCHVQRMRDGLRHSDLVNAASALAPLLAPAADTAIGNASDPQLLVAALAGIATVVLTIVWAKFHPLFGLISGTAVLAAVALVPPADALDSFVAGLGSTFGSVGLLIALGAMLGKLLADSGGANRIVDTIVDRVGPRTLPWAMALIAAIIGLPMFFEIGVVILVPIVVLVARRTHSSLMLVGIPALAGLSVLHGLVPPHPGPITAIDFLGADLGYTLIFGLIVAVPTLVVAGPLFGRVADRWVPVHADAVASDGHAIHGADEGDGTSGESGGAAAERQRSGDGGSEEDEAAAVRAAAGATRQPTFALAILSIVLPVLLMLIRAVGELTLSEGSGTRTFLDFIGEPSFALFIGVLVAMVAVGKTSGMNRGQINASLGAGLPGVASIMLIVAAGGGFKQVLSDSGVADVIGELAKGSGINVLLLGWLVAVGIRLATGSATVATVTAAGIVAPLGAGLDAQHLALLVLAIGAGSLFFSHVNDAGFWLVKEYFGLTVWQTIKSWSVMETVISVVALLLVLVLGAIV</sequence>
<feature type="transmembrane region" description="Helical" evidence="9">
    <location>
        <begin position="224"/>
        <end position="244"/>
    </location>
</feature>
<feature type="transmembrane region" description="Helical" evidence="9">
    <location>
        <begin position="312"/>
        <end position="333"/>
    </location>
</feature>
<gene>
    <name evidence="10" type="ORF">GCM10011519_23500</name>
</gene>
<evidence type="ECO:0000256" key="2">
    <source>
        <dbReference type="ARBA" id="ARBA00022448"/>
    </source>
</evidence>
<dbReference type="PANTHER" id="PTHR30354">
    <property type="entry name" value="GNT FAMILY GLUCONATE TRANSPORTER"/>
    <property type="match status" value="1"/>
</dbReference>
<evidence type="ECO:0000256" key="1">
    <source>
        <dbReference type="ARBA" id="ARBA00004651"/>
    </source>
</evidence>
<evidence type="ECO:0000313" key="10">
    <source>
        <dbReference type="EMBL" id="GGF48759.1"/>
    </source>
</evidence>
<name>A0A917BK72_9ACTN</name>
<dbReference type="GO" id="GO:0015128">
    <property type="term" value="F:gluconate transmembrane transporter activity"/>
    <property type="evidence" value="ECO:0007669"/>
    <property type="project" value="InterPro"/>
</dbReference>
<dbReference type="Proteomes" id="UP000649179">
    <property type="component" value="Unassembled WGS sequence"/>
</dbReference>
<evidence type="ECO:0000256" key="8">
    <source>
        <dbReference type="SAM" id="MobiDB-lite"/>
    </source>
</evidence>